<organism evidence="1">
    <name type="scientific">uncultured Rubrobacteraceae bacterium</name>
    <dbReference type="NCBI Taxonomy" id="349277"/>
    <lineage>
        <taxon>Bacteria</taxon>
        <taxon>Bacillati</taxon>
        <taxon>Actinomycetota</taxon>
        <taxon>Rubrobacteria</taxon>
        <taxon>Rubrobacterales</taxon>
        <taxon>Rubrobacteraceae</taxon>
        <taxon>environmental samples</taxon>
    </lineage>
</organism>
<reference evidence="1" key="1">
    <citation type="submission" date="2020-02" db="EMBL/GenBank/DDBJ databases">
        <authorList>
            <person name="Meier V. D."/>
        </authorList>
    </citation>
    <scope>NUCLEOTIDE SEQUENCE</scope>
    <source>
        <strain evidence="1">AVDCRST_MAG58</strain>
    </source>
</reference>
<sequence length="30" mass="3270">AQDPKPHHSDYALPKERACSAALLGAPRRL</sequence>
<feature type="non-terminal residue" evidence="1">
    <location>
        <position position="30"/>
    </location>
</feature>
<feature type="non-terminal residue" evidence="1">
    <location>
        <position position="1"/>
    </location>
</feature>
<accession>A0A6J4RA00</accession>
<protein>
    <submittedName>
        <fullName evidence="1">Uncharacterized protein</fullName>
    </submittedName>
</protein>
<evidence type="ECO:0000313" key="1">
    <source>
        <dbReference type="EMBL" id="CAA9468260.1"/>
    </source>
</evidence>
<name>A0A6J4RA00_9ACTN</name>
<dbReference type="AlphaFoldDB" id="A0A6J4RA00"/>
<dbReference type="EMBL" id="CADCVF010000077">
    <property type="protein sequence ID" value="CAA9468260.1"/>
    <property type="molecule type" value="Genomic_DNA"/>
</dbReference>
<gene>
    <name evidence="1" type="ORF">AVDCRST_MAG58-3772</name>
</gene>
<proteinExistence type="predicted"/>